<keyword evidence="1" id="KW-0732">Signal</keyword>
<dbReference type="STRING" id="1244108.SAMN05444004_1171"/>
<sequence length="191" mass="20398">MIRTTLATAALLVAAPAFAEPEVYVVDSSHAQTVFTYTHLGFSTTYGMFSGWEGEIQFDAENPANSSVEVSIPATSMFTGWEARDEHFSSADFLDVASNDIVRFVSTGIEVTGDDTAEITGDLTLGGVTKEVVLDAKLNQTGDHPQAQKPWIGFDATTTLLRSDFDAGAFAPFVSDEVEVMISIEAGKADA</sequence>
<feature type="chain" id="PRO_5011639032" evidence="1">
    <location>
        <begin position="20"/>
        <end position="191"/>
    </location>
</feature>
<dbReference type="InterPro" id="IPR036761">
    <property type="entry name" value="TTHA0802/YceI-like_sf"/>
</dbReference>
<dbReference type="InterPro" id="IPR007372">
    <property type="entry name" value="Lipid/polyisoprenoid-bd_YceI"/>
</dbReference>
<proteinExistence type="predicted"/>
<dbReference type="EMBL" id="FNPX01000017">
    <property type="protein sequence ID" value="SDZ49233.1"/>
    <property type="molecule type" value="Genomic_DNA"/>
</dbReference>
<protein>
    <submittedName>
        <fullName evidence="3">Polyisoprenoid-binding protein YceI</fullName>
    </submittedName>
</protein>
<accession>A0A1H3TG09</accession>
<feature type="signal peptide" evidence="1">
    <location>
        <begin position="1"/>
        <end position="19"/>
    </location>
</feature>
<dbReference type="AlphaFoldDB" id="A0A1H3TG09"/>
<dbReference type="SUPFAM" id="SSF101874">
    <property type="entry name" value="YceI-like"/>
    <property type="match status" value="1"/>
</dbReference>
<reference evidence="4" key="1">
    <citation type="submission" date="2016-10" db="EMBL/GenBank/DDBJ databases">
        <authorList>
            <person name="Varghese N."/>
            <person name="Submissions S."/>
        </authorList>
    </citation>
    <scope>NUCLEOTIDE SEQUENCE [LARGE SCALE GENOMIC DNA]</scope>
    <source>
        <strain evidence="4">DSM 100420</strain>
    </source>
</reference>
<organism evidence="3 4">
    <name type="scientific">Jannaschia faecimaris</name>
    <dbReference type="NCBI Taxonomy" id="1244108"/>
    <lineage>
        <taxon>Bacteria</taxon>
        <taxon>Pseudomonadati</taxon>
        <taxon>Pseudomonadota</taxon>
        <taxon>Alphaproteobacteria</taxon>
        <taxon>Rhodobacterales</taxon>
        <taxon>Roseobacteraceae</taxon>
        <taxon>Jannaschia</taxon>
    </lineage>
</organism>
<feature type="domain" description="Lipid/polyisoprenoid-binding YceI-like" evidence="2">
    <location>
        <begin position="23"/>
        <end position="187"/>
    </location>
</feature>
<dbReference type="PANTHER" id="PTHR34406">
    <property type="entry name" value="PROTEIN YCEI"/>
    <property type="match status" value="1"/>
</dbReference>
<dbReference type="SMART" id="SM00867">
    <property type="entry name" value="YceI"/>
    <property type="match status" value="1"/>
</dbReference>
<gene>
    <name evidence="3" type="ORF">SAMN05444004_1171</name>
</gene>
<evidence type="ECO:0000256" key="1">
    <source>
        <dbReference type="SAM" id="SignalP"/>
    </source>
</evidence>
<evidence type="ECO:0000313" key="4">
    <source>
        <dbReference type="Proteomes" id="UP000198914"/>
    </source>
</evidence>
<evidence type="ECO:0000313" key="3">
    <source>
        <dbReference type="EMBL" id="SDZ49233.1"/>
    </source>
</evidence>
<dbReference type="Proteomes" id="UP000198914">
    <property type="component" value="Unassembled WGS sequence"/>
</dbReference>
<name>A0A1H3TG09_9RHOB</name>
<evidence type="ECO:0000259" key="2">
    <source>
        <dbReference type="SMART" id="SM00867"/>
    </source>
</evidence>
<dbReference type="PANTHER" id="PTHR34406:SF1">
    <property type="entry name" value="PROTEIN YCEI"/>
    <property type="match status" value="1"/>
</dbReference>
<dbReference type="RefSeq" id="WP_170831474.1">
    <property type="nucleotide sequence ID" value="NZ_FNPX01000017.1"/>
</dbReference>
<keyword evidence="4" id="KW-1185">Reference proteome</keyword>
<dbReference type="Gene3D" id="2.40.128.110">
    <property type="entry name" value="Lipid/polyisoprenoid-binding, YceI-like"/>
    <property type="match status" value="1"/>
</dbReference>
<dbReference type="Pfam" id="PF04264">
    <property type="entry name" value="YceI"/>
    <property type="match status" value="1"/>
</dbReference>